<organism evidence="1">
    <name type="scientific">viral metagenome</name>
    <dbReference type="NCBI Taxonomy" id="1070528"/>
    <lineage>
        <taxon>unclassified sequences</taxon>
        <taxon>metagenomes</taxon>
        <taxon>organismal metagenomes</taxon>
    </lineage>
</organism>
<accession>A0A6C0GZJ4</accession>
<evidence type="ECO:0000313" key="1">
    <source>
        <dbReference type="EMBL" id="QHT73619.1"/>
    </source>
</evidence>
<sequence length="44" mass="4733">MEIDGAIDIVLLDVPVGVPKRDDVIDNEGVIDLDTLNVPDDVSE</sequence>
<protein>
    <submittedName>
        <fullName evidence="1">Uncharacterized protein</fullName>
    </submittedName>
</protein>
<dbReference type="EMBL" id="MN739831">
    <property type="protein sequence ID" value="QHT73619.1"/>
    <property type="molecule type" value="Genomic_DNA"/>
</dbReference>
<proteinExistence type="predicted"/>
<reference evidence="1" key="1">
    <citation type="journal article" date="2020" name="Nature">
        <title>Giant virus diversity and host interactions through global metagenomics.</title>
        <authorList>
            <person name="Schulz F."/>
            <person name="Roux S."/>
            <person name="Paez-Espino D."/>
            <person name="Jungbluth S."/>
            <person name="Walsh D.A."/>
            <person name="Denef V.J."/>
            <person name="McMahon K.D."/>
            <person name="Konstantinidis K.T."/>
            <person name="Eloe-Fadrosh E.A."/>
            <person name="Kyrpides N.C."/>
            <person name="Woyke T."/>
        </authorList>
    </citation>
    <scope>NUCLEOTIDE SEQUENCE</scope>
    <source>
        <strain evidence="1">GVMAG-M-3300023179-4</strain>
    </source>
</reference>
<dbReference type="AlphaFoldDB" id="A0A6C0GZJ4"/>
<name>A0A6C0GZJ4_9ZZZZ</name>